<dbReference type="PROSITE" id="PS51077">
    <property type="entry name" value="HTH_ICLR"/>
    <property type="match status" value="1"/>
</dbReference>
<evidence type="ECO:0000313" key="9">
    <source>
        <dbReference type="Proteomes" id="UP000188169"/>
    </source>
</evidence>
<keyword evidence="3" id="KW-0804">Transcription</keyword>
<evidence type="ECO:0000313" key="8">
    <source>
        <dbReference type="EMBL" id="SJM36344.1"/>
    </source>
</evidence>
<dbReference type="InterPro" id="IPR050707">
    <property type="entry name" value="HTH_MetabolicPath_Reg"/>
</dbReference>
<dbReference type="Pfam" id="PF09339">
    <property type="entry name" value="HTH_IclR"/>
    <property type="match status" value="1"/>
</dbReference>
<dbReference type="GO" id="GO:0003700">
    <property type="term" value="F:DNA-binding transcription factor activity"/>
    <property type="evidence" value="ECO:0007669"/>
    <property type="project" value="TreeGrafter"/>
</dbReference>
<keyword evidence="9" id="KW-1185">Reference proteome</keyword>
<evidence type="ECO:0000259" key="6">
    <source>
        <dbReference type="PROSITE" id="PS51077"/>
    </source>
</evidence>
<dbReference type="PANTHER" id="PTHR30136:SF24">
    <property type="entry name" value="HTH-TYPE TRANSCRIPTIONAL REPRESSOR ALLR"/>
    <property type="match status" value="1"/>
</dbReference>
<dbReference type="PROSITE" id="PS51078">
    <property type="entry name" value="ICLR_ED"/>
    <property type="match status" value="1"/>
</dbReference>
<dbReference type="Gene3D" id="3.30.450.40">
    <property type="match status" value="1"/>
</dbReference>
<dbReference type="InterPro" id="IPR029016">
    <property type="entry name" value="GAF-like_dom_sf"/>
</dbReference>
<evidence type="ECO:0000256" key="1">
    <source>
        <dbReference type="ARBA" id="ARBA00023015"/>
    </source>
</evidence>
<organism evidence="8 9">
    <name type="scientific">Psychrobacter pasteurii</name>
    <dbReference type="NCBI Taxonomy" id="1945520"/>
    <lineage>
        <taxon>Bacteria</taxon>
        <taxon>Pseudomonadati</taxon>
        <taxon>Pseudomonadota</taxon>
        <taxon>Gammaproteobacteria</taxon>
        <taxon>Moraxellales</taxon>
        <taxon>Moraxellaceae</taxon>
        <taxon>Psychrobacter</taxon>
    </lineage>
</organism>
<feature type="domain" description="IclR-ED" evidence="7">
    <location>
        <begin position="77"/>
        <end position="259"/>
    </location>
</feature>
<dbReference type="InterPro" id="IPR014757">
    <property type="entry name" value="Tscrpt_reg_IclR_C"/>
</dbReference>
<dbReference type="Gene3D" id="1.10.10.10">
    <property type="entry name" value="Winged helix-like DNA-binding domain superfamily/Winged helix DNA-binding domain"/>
    <property type="match status" value="1"/>
</dbReference>
<dbReference type="Pfam" id="PF01614">
    <property type="entry name" value="IclR_C"/>
    <property type="match status" value="1"/>
</dbReference>
<accession>A0A1R4ECX4</accession>
<dbReference type="GO" id="GO:0045892">
    <property type="term" value="P:negative regulation of DNA-templated transcription"/>
    <property type="evidence" value="ECO:0007669"/>
    <property type="project" value="TreeGrafter"/>
</dbReference>
<dbReference type="EMBL" id="FUGD01000042">
    <property type="protein sequence ID" value="SJM36344.1"/>
    <property type="molecule type" value="Genomic_DNA"/>
</dbReference>
<evidence type="ECO:0000256" key="3">
    <source>
        <dbReference type="ARBA" id="ARBA00023163"/>
    </source>
</evidence>
<dbReference type="InterPro" id="IPR036390">
    <property type="entry name" value="WH_DNA-bd_sf"/>
</dbReference>
<dbReference type="STRING" id="1945520.A1019T_00305"/>
<protein>
    <recommendedName>
        <fullName evidence="4">HTH-type transcriptional repressor AllR</fullName>
    </recommendedName>
    <alternativeName>
        <fullName evidence="5">Negative regulator of allantoin and glyoxylate utilization operons</fullName>
    </alternativeName>
</protein>
<dbReference type="SMART" id="SM00346">
    <property type="entry name" value="HTH_ICLR"/>
    <property type="match status" value="1"/>
</dbReference>
<dbReference type="AlphaFoldDB" id="A0A1R4ECX4"/>
<gene>
    <name evidence="8" type="primary">iclR_1</name>
    <name evidence="8" type="ORF">A1019T_00305</name>
</gene>
<evidence type="ECO:0000259" key="7">
    <source>
        <dbReference type="PROSITE" id="PS51078"/>
    </source>
</evidence>
<dbReference type="GO" id="GO:0003677">
    <property type="term" value="F:DNA binding"/>
    <property type="evidence" value="ECO:0007669"/>
    <property type="project" value="UniProtKB-KW"/>
</dbReference>
<evidence type="ECO:0000256" key="5">
    <source>
        <dbReference type="ARBA" id="ARBA00042627"/>
    </source>
</evidence>
<dbReference type="InterPro" id="IPR036388">
    <property type="entry name" value="WH-like_DNA-bd_sf"/>
</dbReference>
<dbReference type="PANTHER" id="PTHR30136">
    <property type="entry name" value="HELIX-TURN-HELIX TRANSCRIPTIONAL REGULATOR, ICLR FAMILY"/>
    <property type="match status" value="1"/>
</dbReference>
<dbReference type="InterPro" id="IPR005471">
    <property type="entry name" value="Tscrpt_reg_IclR_N"/>
</dbReference>
<name>A0A1R4ECX4_9GAMM</name>
<dbReference type="RefSeq" id="WP_077447756.1">
    <property type="nucleotide sequence ID" value="NZ_FUGD01000042.1"/>
</dbReference>
<dbReference type="OrthoDB" id="9807558at2"/>
<keyword evidence="2" id="KW-0238">DNA-binding</keyword>
<dbReference type="Proteomes" id="UP000188169">
    <property type="component" value="Unassembled WGS sequence"/>
</dbReference>
<evidence type="ECO:0000256" key="2">
    <source>
        <dbReference type="ARBA" id="ARBA00023125"/>
    </source>
</evidence>
<keyword evidence="1" id="KW-0805">Transcription regulation</keyword>
<sequence>MTTLKSSDPKPPVSVPAIDRMCLILDLITDTNFPLTSAEIAEKLELPRSSTHNLLQSLLSKHLVFKDRDNRFHLGSYLLYWAGKYEKQHSIIDVFHDLIVNHPILLQHTVTLSKIDGKEVVFLACHESPAPLGFTFRSGVRVPAPFSATGKAMLSTYDDETITQLFSQQMPKAYTSRSVQQLNILIDELDEVRKTGISLDDGQLREGMYCLGTCVVDNDGNPLAGMAISFVKEEYELHREAVSQALLSLAHDISSRLGVLKLK</sequence>
<dbReference type="SUPFAM" id="SSF46785">
    <property type="entry name" value="Winged helix' DNA-binding domain"/>
    <property type="match status" value="1"/>
</dbReference>
<feature type="domain" description="HTH iclR-type" evidence="6">
    <location>
        <begin position="15"/>
        <end position="76"/>
    </location>
</feature>
<dbReference type="SUPFAM" id="SSF55781">
    <property type="entry name" value="GAF domain-like"/>
    <property type="match status" value="1"/>
</dbReference>
<evidence type="ECO:0000256" key="4">
    <source>
        <dbReference type="ARBA" id="ARBA00040379"/>
    </source>
</evidence>
<reference evidence="9" key="1">
    <citation type="submission" date="2017-02" db="EMBL/GenBank/DDBJ databases">
        <authorList>
            <person name="Mornico D."/>
        </authorList>
    </citation>
    <scope>NUCLEOTIDE SEQUENCE [LARGE SCALE GENOMIC DNA]</scope>
</reference>
<proteinExistence type="predicted"/>